<feature type="domain" description="HotDog ACOT-type" evidence="5">
    <location>
        <begin position="235"/>
        <end position="347"/>
    </location>
</feature>
<feature type="domain" description="HotDog ACOT-type" evidence="5">
    <location>
        <begin position="23"/>
        <end position="155"/>
    </location>
</feature>
<dbReference type="InterPro" id="IPR033120">
    <property type="entry name" value="HOTDOG_ACOT"/>
</dbReference>
<dbReference type="InterPro" id="IPR029069">
    <property type="entry name" value="HotDog_dom_sf"/>
</dbReference>
<evidence type="ECO:0000256" key="4">
    <source>
        <dbReference type="ARBA" id="ARBA00022946"/>
    </source>
</evidence>
<dbReference type="FunFam" id="3.10.129.10:FF:000012">
    <property type="entry name" value="Acyl-coenzyme A thioesterase 9, mitochondrial"/>
    <property type="match status" value="1"/>
</dbReference>
<dbReference type="CDD" id="cd03442">
    <property type="entry name" value="BFIT_BACH"/>
    <property type="match status" value="2"/>
</dbReference>
<keyword evidence="2" id="KW-0677">Repeat</keyword>
<sequence length="374" mass="42573">MIKHVSSFHLTNVSYDPNRAHPVSNSVSSALIPLGSDPESRVYYLNMENLTRFGVILEDLDTFAGWLAYKHNQGDKVPMGTPDHHKMAIVTACVDHIDMQNSIIQSDLDIHMQGYVSWVGKSSMETTMTLAQKYGDGDMREILTAKFVMVSLDPDTKTPVSNVKLLVETEEEKERFKRGEWAKSVRKAQEQNSLLKTVPTEIERTILHDLFLKTLDYKSMSFHNRTLPAGHVWLEDARLKNSILCFPSKRNLHGKIFGGYLMRTAYETAWANSAIFSKCRPRIMAVDNIIFRKSVEVGSLLLLSSQICYSTDRFMQVSVDAIVMDYLTQKCELTNTFQFTFKADKEVPLIMPKSYTDGIIYLNGRRHFNASAHP</sequence>
<organism evidence="6 7">
    <name type="scientific">Acrobeloides nanus</name>
    <dbReference type="NCBI Taxonomy" id="290746"/>
    <lineage>
        <taxon>Eukaryota</taxon>
        <taxon>Metazoa</taxon>
        <taxon>Ecdysozoa</taxon>
        <taxon>Nematoda</taxon>
        <taxon>Chromadorea</taxon>
        <taxon>Rhabditida</taxon>
        <taxon>Tylenchina</taxon>
        <taxon>Cephalobomorpha</taxon>
        <taxon>Cephaloboidea</taxon>
        <taxon>Cephalobidae</taxon>
        <taxon>Acrobeloides</taxon>
    </lineage>
</organism>
<comment type="similarity">
    <text evidence="1">Belongs to the acyl coenzyme A hydrolase family.</text>
</comment>
<proteinExistence type="inferred from homology"/>
<keyword evidence="6" id="KW-1185">Reference proteome</keyword>
<evidence type="ECO:0000256" key="2">
    <source>
        <dbReference type="ARBA" id="ARBA00022737"/>
    </source>
</evidence>
<dbReference type="AlphaFoldDB" id="A0A914DAJ8"/>
<dbReference type="GO" id="GO:0006637">
    <property type="term" value="P:acyl-CoA metabolic process"/>
    <property type="evidence" value="ECO:0007669"/>
    <property type="project" value="TreeGrafter"/>
</dbReference>
<dbReference type="PANTHER" id="PTHR12655">
    <property type="entry name" value="ACYL-COA THIOESTERASE"/>
    <property type="match status" value="1"/>
</dbReference>
<dbReference type="SUPFAM" id="SSF54637">
    <property type="entry name" value="Thioesterase/thiol ester dehydrase-isomerase"/>
    <property type="match status" value="2"/>
</dbReference>
<evidence type="ECO:0000259" key="5">
    <source>
        <dbReference type="PROSITE" id="PS51770"/>
    </source>
</evidence>
<keyword evidence="4" id="KW-0809">Transit peptide</keyword>
<dbReference type="WBParaSite" id="ACRNAN_scaffold2228.g21602.t1">
    <property type="protein sequence ID" value="ACRNAN_scaffold2228.g21602.t1"/>
    <property type="gene ID" value="ACRNAN_scaffold2228.g21602"/>
</dbReference>
<dbReference type="PANTHER" id="PTHR12655:SF0">
    <property type="entry name" value="ACYL-COENZYME A THIOESTERASE 9, MITOCHONDRIAL"/>
    <property type="match status" value="1"/>
</dbReference>
<evidence type="ECO:0000313" key="7">
    <source>
        <dbReference type="WBParaSite" id="ACRNAN_scaffold2228.g21602.t1"/>
    </source>
</evidence>
<evidence type="ECO:0000256" key="3">
    <source>
        <dbReference type="ARBA" id="ARBA00022801"/>
    </source>
</evidence>
<reference evidence="7" key="1">
    <citation type="submission" date="2022-11" db="UniProtKB">
        <authorList>
            <consortium name="WormBaseParasite"/>
        </authorList>
    </citation>
    <scope>IDENTIFICATION</scope>
</reference>
<evidence type="ECO:0000256" key="1">
    <source>
        <dbReference type="ARBA" id="ARBA00010458"/>
    </source>
</evidence>
<evidence type="ECO:0000313" key="6">
    <source>
        <dbReference type="Proteomes" id="UP000887540"/>
    </source>
</evidence>
<keyword evidence="3" id="KW-0378">Hydrolase</keyword>
<dbReference type="Proteomes" id="UP000887540">
    <property type="component" value="Unplaced"/>
</dbReference>
<dbReference type="GO" id="GO:0005739">
    <property type="term" value="C:mitochondrion"/>
    <property type="evidence" value="ECO:0007669"/>
    <property type="project" value="TreeGrafter"/>
</dbReference>
<dbReference type="PROSITE" id="PS51770">
    <property type="entry name" value="HOTDOG_ACOT"/>
    <property type="match status" value="2"/>
</dbReference>
<dbReference type="GO" id="GO:0047617">
    <property type="term" value="F:fatty acyl-CoA hydrolase activity"/>
    <property type="evidence" value="ECO:0007669"/>
    <property type="project" value="TreeGrafter"/>
</dbReference>
<protein>
    <submittedName>
        <fullName evidence="7">HotDog ACOT-type domain-containing protein</fullName>
    </submittedName>
</protein>
<name>A0A914DAJ8_9BILA</name>
<accession>A0A914DAJ8</accession>
<dbReference type="Gene3D" id="3.10.129.10">
    <property type="entry name" value="Hotdog Thioesterase"/>
    <property type="match status" value="2"/>
</dbReference>